<dbReference type="Proteomes" id="UP000670925">
    <property type="component" value="Unassembled WGS sequence"/>
</dbReference>
<feature type="compositionally biased region" description="Basic and acidic residues" evidence="1">
    <location>
        <begin position="94"/>
        <end position="106"/>
    </location>
</feature>
<evidence type="ECO:0000313" key="6">
    <source>
        <dbReference type="Proteomes" id="UP000294395"/>
    </source>
</evidence>
<proteinExistence type="predicted"/>
<evidence type="ECO:0000313" key="8">
    <source>
        <dbReference type="Proteomes" id="UP000463868"/>
    </source>
</evidence>
<reference evidence="4 6" key="2">
    <citation type="submission" date="2019-03" db="EMBL/GenBank/DDBJ databases">
        <title>Complete genome sequence of two outbreak-associated Acinetobacter haemolyticus strains.</title>
        <authorList>
            <person name="Bai L."/>
            <person name="Zhang S.-C."/>
            <person name="Deng Y."/>
            <person name="Song C.-C."/>
            <person name="Kang G.-B."/>
            <person name="Dong Y."/>
            <person name="Wang Y."/>
            <person name="Gao F."/>
            <person name="Huang H."/>
        </authorList>
    </citation>
    <scope>NUCLEOTIDE SEQUENCE [LARGE SCALE GENOMIC DNA]</scope>
    <source>
        <strain evidence="4 6">TJR01</strain>
    </source>
</reference>
<dbReference type="EMBL" id="JAGFOT010000007">
    <property type="protein sequence ID" value="MBO3658030.1"/>
    <property type="molecule type" value="Genomic_DNA"/>
</dbReference>
<evidence type="ECO:0000313" key="4">
    <source>
        <dbReference type="EMBL" id="QBQ15955.1"/>
    </source>
</evidence>
<dbReference type="RefSeq" id="WP_004639475.1">
    <property type="nucleotide sequence ID" value="NZ_BBSE01000016.1"/>
</dbReference>
<name>A0A2K8Q0C8_ACIHA</name>
<dbReference type="Proteomes" id="UP000451048">
    <property type="component" value="Unassembled WGS sequence"/>
</dbReference>
<dbReference type="Proteomes" id="UP000294395">
    <property type="component" value="Chromosome"/>
</dbReference>
<feature type="region of interest" description="Disordered" evidence="1">
    <location>
        <begin position="91"/>
        <end position="115"/>
    </location>
</feature>
<evidence type="ECO:0000313" key="3">
    <source>
        <dbReference type="EMBL" id="NAR73511.1"/>
    </source>
</evidence>
<reference evidence="3 7" key="3">
    <citation type="submission" date="2019-12" db="EMBL/GenBank/DDBJ databases">
        <title>Acinetobacter haemolyticus comparative genomics.</title>
        <authorList>
            <person name="Castro-Jaimes S."/>
            <person name="Bello-Lopez E."/>
            <person name="Velazquez-Acosta C."/>
            <person name="Volkow-Fernandez P."/>
            <person name="Lozano-Zarain P."/>
            <person name="Castillo Ramirez S."/>
            <person name="Cevallos M.A."/>
        </authorList>
    </citation>
    <scope>NUCLEOTIDE SEQUENCE [LARGE SCALE GENOMIC DNA]</scope>
    <source>
        <strain evidence="3 7">AN10</strain>
    </source>
</reference>
<sequence length="141" mass="16161">MKNKQHYYAGICVILCMGILPSSFGWSAQPMPESTLALQTGLATSTLPNIIFKANQDALQPEQERWRIQRALSDRFLREVRISMLEDGSLSPYEEQKKNTVSDSRDKKRATLKPHKESPDRFMVYEFESTNIHGEITITVK</sequence>
<dbReference type="EMBL" id="CP031976">
    <property type="protein sequence ID" value="QHI13115.1"/>
    <property type="molecule type" value="Genomic_DNA"/>
</dbReference>
<dbReference type="GeneID" id="56328982"/>
<dbReference type="Proteomes" id="UP000463868">
    <property type="component" value="Chromosome"/>
</dbReference>
<evidence type="ECO:0000256" key="1">
    <source>
        <dbReference type="SAM" id="MobiDB-lite"/>
    </source>
</evidence>
<organism evidence="3 7">
    <name type="scientific">Acinetobacter haemolyticus</name>
    <dbReference type="NCBI Taxonomy" id="29430"/>
    <lineage>
        <taxon>Bacteria</taxon>
        <taxon>Pseudomonadati</taxon>
        <taxon>Pseudomonadota</taxon>
        <taxon>Gammaproteobacteria</taxon>
        <taxon>Moraxellales</taxon>
        <taxon>Moraxellaceae</taxon>
        <taxon>Acinetobacter</taxon>
    </lineage>
</organism>
<evidence type="ECO:0000313" key="5">
    <source>
        <dbReference type="EMBL" id="QHI13115.1"/>
    </source>
</evidence>
<reference evidence="5 8" key="1">
    <citation type="submission" date="2018-08" db="EMBL/GenBank/DDBJ databases">
        <title>Analysis of the genomic diversity of Mexican Acinetobacter haemolyticus clinical isolates.</title>
        <authorList>
            <person name="Castro-Jaimes S."/>
            <person name="Cevallos M.A."/>
        </authorList>
    </citation>
    <scope>NUCLEOTIDE SEQUENCE [LARGE SCALE GENOMIC DNA]</scope>
    <source>
        <strain evidence="5 8">AN43</strain>
    </source>
</reference>
<gene>
    <name evidence="5" type="ORF">AhaeAN43_06840</name>
    <name evidence="4" type="ORF">AHTJR_06600</name>
    <name evidence="3" type="ORF">GPS52_08380</name>
    <name evidence="2" type="ORF">J5N55_08025</name>
</gene>
<dbReference type="EMBL" id="CP038009">
    <property type="protein sequence ID" value="QBQ15955.1"/>
    <property type="molecule type" value="Genomic_DNA"/>
</dbReference>
<accession>A0A2K8Q0C8</accession>
<dbReference type="AlphaFoldDB" id="A0A2K8Q0C8"/>
<dbReference type="EMBL" id="WTTO01000020">
    <property type="protein sequence ID" value="NAR73511.1"/>
    <property type="molecule type" value="Genomic_DNA"/>
</dbReference>
<reference evidence="2" key="4">
    <citation type="submission" date="2021-03" db="EMBL/GenBank/DDBJ databases">
        <title>Acinetobacter spp. whole-genome sequenced from Terengganu.</title>
        <authorList>
            <person name="Mohd Rani F."/>
        </authorList>
    </citation>
    <scope>NUCLEOTIDE SEQUENCE</scope>
    <source>
        <strain evidence="2">AC1502</strain>
    </source>
</reference>
<evidence type="ECO:0000313" key="2">
    <source>
        <dbReference type="EMBL" id="MBO3658030.1"/>
    </source>
</evidence>
<protein>
    <submittedName>
        <fullName evidence="3">Uncharacterized protein</fullName>
    </submittedName>
</protein>
<evidence type="ECO:0000313" key="7">
    <source>
        <dbReference type="Proteomes" id="UP000451048"/>
    </source>
</evidence>